<keyword evidence="1" id="KW-0805">Transcription regulation</keyword>
<organism evidence="3">
    <name type="scientific">Homalodisca liturata</name>
    <dbReference type="NCBI Taxonomy" id="320908"/>
    <lineage>
        <taxon>Eukaryota</taxon>
        <taxon>Metazoa</taxon>
        <taxon>Ecdysozoa</taxon>
        <taxon>Arthropoda</taxon>
        <taxon>Hexapoda</taxon>
        <taxon>Insecta</taxon>
        <taxon>Pterygota</taxon>
        <taxon>Neoptera</taxon>
        <taxon>Paraneoptera</taxon>
        <taxon>Hemiptera</taxon>
        <taxon>Auchenorrhyncha</taxon>
        <taxon>Membracoidea</taxon>
        <taxon>Cicadellidae</taxon>
        <taxon>Cicadellinae</taxon>
        <taxon>Proconiini</taxon>
        <taxon>Homalodisca</taxon>
    </lineage>
</organism>
<keyword evidence="1" id="KW-0804">Transcription</keyword>
<evidence type="ECO:0000313" key="3">
    <source>
        <dbReference type="EMBL" id="JAS97034.1"/>
    </source>
</evidence>
<dbReference type="Pfam" id="PF24824">
    <property type="entry name" value="PH_SPT16"/>
    <property type="match status" value="1"/>
</dbReference>
<keyword evidence="1" id="KW-0158">Chromosome</keyword>
<dbReference type="GO" id="GO:0035101">
    <property type="term" value="C:FACT complex"/>
    <property type="evidence" value="ECO:0007669"/>
    <property type="project" value="UniProtKB-UniRule"/>
</dbReference>
<comment type="subunit">
    <text evidence="1">Component of the FACT complex.</text>
</comment>
<dbReference type="InterPro" id="IPR040258">
    <property type="entry name" value="Spt16"/>
</dbReference>
<comment type="function">
    <text evidence="1">Component of the FACT complex, a general chromatin factor that acts to reorganize nucleosomes. The FACT complex is involved in multiple processes that require DNA as a template such as mRNA elongation, DNA replication and DNA repair. During transcription elongation the FACT complex acts as a histone chaperone that both destabilizes and restores nucleosomal structure. It facilitates the passage of RNA polymerase II and transcription by promoting the dissociation of one histone H2A-H2B dimer from the nucleosome, then subsequently promotes the reestablishment of the nucleosome following the passage of RNA polymerase II.</text>
</comment>
<reference evidence="3" key="1">
    <citation type="submission" date="2015-11" db="EMBL/GenBank/DDBJ databases">
        <title>De novo transcriptome assembly of four potential Pierce s Disease insect vectors from Arizona vineyards.</title>
        <authorList>
            <person name="Tassone E.E."/>
        </authorList>
    </citation>
    <scope>NUCLEOTIDE SEQUENCE</scope>
</reference>
<keyword evidence="1" id="KW-0234">DNA repair</keyword>
<protein>
    <recommendedName>
        <fullName evidence="1">FACT complex subunit</fullName>
    </recommendedName>
</protein>
<comment type="similarity">
    <text evidence="1">Belongs to the peptidase M24 family. SPT16 subfamily.</text>
</comment>
<dbReference type="InterPro" id="IPR056595">
    <property type="entry name" value="Fact-SPT16_PH"/>
</dbReference>
<dbReference type="PANTHER" id="PTHR13980:SF15">
    <property type="entry name" value="FACT COMPLEX SUBUNIT SPT16"/>
    <property type="match status" value="1"/>
</dbReference>
<dbReference type="EMBL" id="GECU01010672">
    <property type="protein sequence ID" value="JAS97034.1"/>
    <property type="molecule type" value="Transcribed_RNA"/>
</dbReference>
<dbReference type="AlphaFoldDB" id="A0A1B6JCY6"/>
<feature type="domain" description="FACT complex subunit SPT16 PH-like" evidence="2">
    <location>
        <begin position="2"/>
        <end position="104"/>
    </location>
</feature>
<dbReference type="GO" id="GO:0006260">
    <property type="term" value="P:DNA replication"/>
    <property type="evidence" value="ECO:0007669"/>
    <property type="project" value="UniProtKB-KW"/>
</dbReference>
<evidence type="ECO:0000256" key="1">
    <source>
        <dbReference type="RuleBase" id="RU367052"/>
    </source>
</evidence>
<dbReference type="PANTHER" id="PTHR13980">
    <property type="entry name" value="CDC68 RELATED"/>
    <property type="match status" value="1"/>
</dbReference>
<keyword evidence="1" id="KW-0235">DNA replication</keyword>
<gene>
    <name evidence="3" type="ORF">g.710</name>
</gene>
<proteinExistence type="inferred from homology"/>
<dbReference type="GO" id="GO:0006281">
    <property type="term" value="P:DNA repair"/>
    <property type="evidence" value="ECO:0007669"/>
    <property type="project" value="UniProtKB-UniRule"/>
</dbReference>
<keyword evidence="1" id="KW-0227">DNA damage</keyword>
<dbReference type="GO" id="GO:0006368">
    <property type="term" value="P:transcription elongation by RNA polymerase II"/>
    <property type="evidence" value="ECO:0007669"/>
    <property type="project" value="TreeGrafter"/>
</dbReference>
<evidence type="ECO:0000259" key="2">
    <source>
        <dbReference type="Pfam" id="PF24824"/>
    </source>
</evidence>
<accession>A0A1B6JCY6</accession>
<feature type="non-terminal residue" evidence="3">
    <location>
        <position position="140"/>
    </location>
</feature>
<comment type="subcellular location">
    <subcellularLocation>
        <location evidence="1">Nucleus</location>
    </subcellularLocation>
    <subcellularLocation>
        <location evidence="1">Chromosome</location>
    </subcellularLocation>
</comment>
<dbReference type="Gene3D" id="2.30.29.150">
    <property type="match status" value="1"/>
</dbReference>
<name>A0A1B6JCY6_9HEMI</name>
<sequence>MANLELHENGFKYNDVVILFSSIKNIFYELGDVESRAIIHFNLKQPISVQGKPTYNVQFFRKFGFTYYDTSKREDERLEYIQQEEEAKEINQINSEFSFFVERIEQETPLRVQFPEKGFLGVHSKEAVHFSVTSECLVSV</sequence>
<dbReference type="GO" id="GO:0031491">
    <property type="term" value="F:nucleosome binding"/>
    <property type="evidence" value="ECO:0007669"/>
    <property type="project" value="TreeGrafter"/>
</dbReference>
<keyword evidence="1" id="KW-0539">Nucleus</keyword>